<dbReference type="Pfam" id="PF00353">
    <property type="entry name" value="HemolysinCabind"/>
    <property type="match status" value="27"/>
</dbReference>
<dbReference type="CDD" id="cd04277">
    <property type="entry name" value="ZnMc_serralysin_like"/>
    <property type="match status" value="1"/>
</dbReference>
<dbReference type="GO" id="GO:0006508">
    <property type="term" value="P:proteolysis"/>
    <property type="evidence" value="ECO:0007669"/>
    <property type="project" value="InterPro"/>
</dbReference>
<comment type="subcellular location">
    <subcellularLocation>
        <location evidence="1">Secreted</location>
    </subcellularLocation>
</comment>
<gene>
    <name evidence="7" type="ORF">C8N29_10949</name>
</gene>
<feature type="domain" description="NIDO" evidence="6">
    <location>
        <begin position="453"/>
        <end position="599"/>
    </location>
</feature>
<dbReference type="Pfam" id="PF06119">
    <property type="entry name" value="NIDO"/>
    <property type="match status" value="1"/>
</dbReference>
<dbReference type="InterPro" id="IPR006026">
    <property type="entry name" value="Peptidase_Metallo"/>
</dbReference>
<dbReference type="Proteomes" id="UP000244223">
    <property type="component" value="Unassembled WGS sequence"/>
</dbReference>
<dbReference type="InterPro" id="IPR050557">
    <property type="entry name" value="RTX_toxin/Mannuronan_C5-epim"/>
</dbReference>
<dbReference type="GO" id="GO:0005509">
    <property type="term" value="F:calcium ion binding"/>
    <property type="evidence" value="ECO:0007669"/>
    <property type="project" value="InterPro"/>
</dbReference>
<dbReference type="PANTHER" id="PTHR38340:SF1">
    <property type="entry name" value="S-LAYER PROTEIN"/>
    <property type="match status" value="1"/>
</dbReference>
<sequence length="2764" mass="284361">MTTVTNYSPTGYLIDGILMGASYQTPTNGKLSLTFSFPDYSSMAIVDNGNQLRTASAIYQQVIRDQLNNLERYVNIDFVEITGGEVADFNFSVTAEPISNASAYAFFPGDTPKRIILSADYTPDNSGSFMSHYGYMTLIHEMGHALGLKHPHNSFGYPDDGSNVFPLLDGTYDSTRYTVMSYNNTETVGDNIFSQTYSVFDVAALQYLYGANSDYNHTNTIYQYNLDTSYYFETLWDGGGIDTVTLNTAQNTNFDIRSGAINAKNGSYIISIAYDANIENLISGSGNDVLSGNELNNLIQGLDGADYIFGNEGNDTLDGGIGIDTLEGGVGDDSLMGGAGDDILKDVTANDTNDDNSVSVLGQQYLNLSSNQLVNGLGGNAGFGEQILLVNDDDSSDVIDISTIFGTAGLNFFGQSYTNLYVNNNGNITFGSPLSDYTPDPIGSNLDYPIIAGFWADVDTRGATGNISGGGNSLGTNRVYYDIDATNGVLTATWDDVGYFSSHSDKVNAFQIQLIKRGNQGDFDIIYRYEAVNWTTGDASAGSNGLGGVVARIGYSAGNGISYELPLSGNQQQVLDIDQNIGNSGRTGIYIFNVRNGVVTAEGGNDTLDGGIGADTMAGGIGNDTYIVGNINDVVIEEANKGYDTVKSTISYTIGINIESLLLVGDNNISGIGNNEDNLLTGNNGNNFISALAGNDTLEGGAGIDTLVGGLGNDTYIVDSMTDVINEAVNAGTDTIKSSVSFSLVNISNVENLTLIGLTDISATGNSLNNLIVGNDANNTLEGGAGIDTLIGGLGNDTYMYDGDVVVESTNAGIDTLVSNTNLTLNIANVENITLIGIAVSATGNEINNVLTGNDNDNILDGQLGSDTLIGGLGNDSYYIDSTGDVVLEQANEGTDTVISSIAITALFDNIENVTLTGVTANNVVANSLNNLVIGNSINNRLDGGLGADTLMAGVGSDTYIVDNLGDVVVEHDGEGTDQVISSVSFVLGSNLEHLRLTGNQNINATGNDLYNSITGNDANNIIDGGAGIDTMFGYKGDDTFIVDTDQDSVNEYANEGIDTIITNVNLIGSLAANIENLVLTGQGAINGVGNTLNNIITGNASSNILNGGTGIDTLIGGDGDDTYIVDNISDTIIEGENGGFDTLQSAISMVLPSYVEFLSLSGNTAINATGNEFDNYLSGNSANNRLSAGGGNDTLVGAGGTDTLIGGTGYDTYIVDTTTDIITELQNEGIDVVQSSVSYSLGNHLENLLLTGSSSINATGNELNNQLSGNAGANILNGGLGDDTLVGGAGNDTYIIDNVNDVILENVGAGTDTIQSAINYSVSANVENLTLIGTALNATGNSLNNILTGNSSHNTLDGREGVDTLVGGVGDDTYIVDDSDDVVTESASAGTDSVQSTVSYILSTNVENLVLVGTLEIDGTGNASNNVLTGNAADNTLNGGTGADSLVGGLGDDTYIVDNTGDVVTEQVNEGIDSVQSSVSYSLSAQIENLTLTGSSALNGTGNQLANLLMGNTGANILDGGVGADTLVGGAGNDSYLVDDTNDVVTELLNGGTADIVKSSVNYILSDYIEQLQLLGSQALSGMGNSLNNTLTGNSANNSLDGGAGVDTLVGGLGDDSYFVDSSTDVITENVNEGTDTAYASVNYTLSTHVENLVLVGTLEIDGTGNASNNVLTGNAADNTLNGGTGADSLVGGLGDDTYIVDNTGDVVTEQVNEGIDSVQSSVSYSLSAQVENLTLTGSSALNGTGNQLANLLMGNTGANILDGGAGADTLVGGSGVDTLKGGQDDDIYIIDAATEVIVELTDEGIDTVQSSVTYSLGANLENLLLLGSSAINATGNALNNTLTGNSANNTLQGGDGIDTLIGGLGNDVYIVDSTTDNIIELANEGQDTIQTSVSFVLSALNIETLVLTGSAAIDATGNQDANILNGNTANNTLQGQAGNDTLNGGAGLDTLIGGLGDDTYIVDSATDNISELVSEGLDTVQSSVTYSLGVALESLVLTGTSAINGTGNSSDNLITGNTAKNLLTGLEGNDTLNGGAGIDTLIGGLGNDVYVIDNIADSITENNDEGIDSIQSTVSYTLAANVEHLSLLGTAAINGTANTLNNQLTGNTANNQLNGLEGDDTLVGGGGVDTLVGGLGDDSYIIDNVNTVITELANEGIDTVVSSVNFTLAPNVEKISLIGAATTATGNDLNNTLIGNELDNVLDGAAGADTLIGGLGNDIYVIDSAQDIITELANQGNDTVQSYYSYSLRANLESLTLIGTEAINAIGNSYNNILTGNIANNILTGGIGNDTLDGGQGFDTLVGGVGNDIYLVDSSTDTLTEFSAEGVDTVKSTISYTLAANIERLELLGEAEIDGIGNSSNNLLTGNSTNNTLSGLAGNDTLDGGVGLDTLIGGTGDDTYYVDSILDIITELSGQGNDMVYSSVSYQLADNIEKIKLLGSENLNVIGNSSSNAIYGNAGANQIAGAGGFDTLRGGLGNDIYIVDVLNTTVVEDTNSGFDTVKSSVNYTLTASVERLELTGENSINGTGNSSSNYLLGNASNNTLRGAAGNDTIDGGAGIDVASYEYAANAVTVNLMTGRSSGADGADTLLNIENITGSAYNDVLTGNEYNNFIIGNAGNDTLTGGLGNDTLSGRTGNDTYAFSRGDAVDSIFDTDAAVGNQDTILFKTGIATTQLWFKHVGNNLELSIIGTTDKLIVRDWYLSTNNHIELFKLTDNNKTLSDTNVENLVTAMASMSPPPVGTTTLDSSQYASVLSVIAANWS</sequence>
<dbReference type="Gene3D" id="2.150.10.10">
    <property type="entry name" value="Serralysin-like metalloprotease, C-terminal"/>
    <property type="match status" value="15"/>
</dbReference>
<feature type="domain" description="Peptidase metallopeptidase" evidence="5">
    <location>
        <begin position="31"/>
        <end position="181"/>
    </location>
</feature>
<dbReference type="GO" id="GO:0005576">
    <property type="term" value="C:extracellular region"/>
    <property type="evidence" value="ECO:0007669"/>
    <property type="project" value="UniProtKB-SubCell"/>
</dbReference>
<dbReference type="InterPro" id="IPR024079">
    <property type="entry name" value="MetalloPept_cat_dom_sf"/>
</dbReference>
<dbReference type="InterPro" id="IPR034033">
    <property type="entry name" value="Serralysin-like"/>
</dbReference>
<evidence type="ECO:0000256" key="2">
    <source>
        <dbReference type="ARBA" id="ARBA00009490"/>
    </source>
</evidence>
<dbReference type="SUPFAM" id="SSF51120">
    <property type="entry name" value="beta-Roll"/>
    <property type="match status" value="16"/>
</dbReference>
<dbReference type="Gene3D" id="3.40.390.10">
    <property type="entry name" value="Collagenase (Catalytic Domain)"/>
    <property type="match status" value="1"/>
</dbReference>
<dbReference type="GO" id="GO:0008270">
    <property type="term" value="F:zinc ion binding"/>
    <property type="evidence" value="ECO:0007669"/>
    <property type="project" value="InterPro"/>
</dbReference>
<proteinExistence type="inferred from homology"/>
<keyword evidence="3" id="KW-0964">Secreted</keyword>
<dbReference type="PROSITE" id="PS00330">
    <property type="entry name" value="HEMOLYSIN_CALCIUM"/>
    <property type="match status" value="10"/>
</dbReference>
<evidence type="ECO:0000256" key="3">
    <source>
        <dbReference type="ARBA" id="ARBA00022525"/>
    </source>
</evidence>
<dbReference type="InterPro" id="IPR001343">
    <property type="entry name" value="Hemolysn_Ca-bd"/>
</dbReference>
<organism evidence="7 8">
    <name type="scientific">Agitococcus lubricus</name>
    <dbReference type="NCBI Taxonomy" id="1077255"/>
    <lineage>
        <taxon>Bacteria</taxon>
        <taxon>Pseudomonadati</taxon>
        <taxon>Pseudomonadota</taxon>
        <taxon>Gammaproteobacteria</taxon>
        <taxon>Moraxellales</taxon>
        <taxon>Moraxellaceae</taxon>
        <taxon>Agitococcus</taxon>
    </lineage>
</organism>
<evidence type="ECO:0000313" key="7">
    <source>
        <dbReference type="EMBL" id="PTQ89028.1"/>
    </source>
</evidence>
<dbReference type="GO" id="GO:0008237">
    <property type="term" value="F:metallopeptidase activity"/>
    <property type="evidence" value="ECO:0007669"/>
    <property type="project" value="InterPro"/>
</dbReference>
<dbReference type="InterPro" id="IPR011049">
    <property type="entry name" value="Serralysin-like_metalloprot_C"/>
</dbReference>
<comment type="similarity">
    <text evidence="2">Belongs to the peptidase M10B family.</text>
</comment>
<evidence type="ECO:0000256" key="4">
    <source>
        <dbReference type="ARBA" id="ARBA00022837"/>
    </source>
</evidence>
<reference evidence="7 8" key="1">
    <citation type="submission" date="2018-04" db="EMBL/GenBank/DDBJ databases">
        <title>Genomic Encyclopedia of Archaeal and Bacterial Type Strains, Phase II (KMG-II): from individual species to whole genera.</title>
        <authorList>
            <person name="Goeker M."/>
        </authorList>
    </citation>
    <scope>NUCLEOTIDE SEQUENCE [LARGE SCALE GENOMIC DNA]</scope>
    <source>
        <strain evidence="7 8">DSM 5822</strain>
    </source>
</reference>
<evidence type="ECO:0000259" key="5">
    <source>
        <dbReference type="SMART" id="SM00235"/>
    </source>
</evidence>
<keyword evidence="8" id="KW-1185">Reference proteome</keyword>
<dbReference type="SMART" id="SM00235">
    <property type="entry name" value="ZnMc"/>
    <property type="match status" value="1"/>
</dbReference>
<dbReference type="OrthoDB" id="9804511at2"/>
<evidence type="ECO:0000259" key="6">
    <source>
        <dbReference type="SMART" id="SM00539"/>
    </source>
</evidence>
<dbReference type="GO" id="GO:0007160">
    <property type="term" value="P:cell-matrix adhesion"/>
    <property type="evidence" value="ECO:0007669"/>
    <property type="project" value="InterPro"/>
</dbReference>
<accession>A0A2T5IYF3</accession>
<dbReference type="SUPFAM" id="SSF55486">
    <property type="entry name" value="Metalloproteases ('zincins'), catalytic domain"/>
    <property type="match status" value="1"/>
</dbReference>
<dbReference type="EMBL" id="QAON01000009">
    <property type="protein sequence ID" value="PTQ89028.1"/>
    <property type="molecule type" value="Genomic_DNA"/>
</dbReference>
<dbReference type="PRINTS" id="PR00313">
    <property type="entry name" value="CABNDNGRPT"/>
</dbReference>
<dbReference type="Pfam" id="PF06594">
    <property type="entry name" value="HCBP_related"/>
    <property type="match status" value="1"/>
</dbReference>
<dbReference type="InterPro" id="IPR010566">
    <property type="entry name" value="Haemolys_ca-bd"/>
</dbReference>
<comment type="caution">
    <text evidence="7">The sequence shown here is derived from an EMBL/GenBank/DDBJ whole genome shotgun (WGS) entry which is preliminary data.</text>
</comment>
<dbReference type="PANTHER" id="PTHR38340">
    <property type="entry name" value="S-LAYER PROTEIN"/>
    <property type="match status" value="1"/>
</dbReference>
<protein>
    <submittedName>
        <fullName evidence="7">Hemolysin type calcium-binding protein</fullName>
    </submittedName>
</protein>
<keyword evidence="4" id="KW-0106">Calcium</keyword>
<dbReference type="RefSeq" id="WP_107865943.1">
    <property type="nucleotide sequence ID" value="NZ_QAON01000009.1"/>
</dbReference>
<evidence type="ECO:0000256" key="1">
    <source>
        <dbReference type="ARBA" id="ARBA00004613"/>
    </source>
</evidence>
<dbReference type="InterPro" id="IPR003886">
    <property type="entry name" value="NIDO_dom"/>
</dbReference>
<evidence type="ECO:0000313" key="8">
    <source>
        <dbReference type="Proteomes" id="UP000244223"/>
    </source>
</evidence>
<dbReference type="SMART" id="SM00539">
    <property type="entry name" value="NIDO"/>
    <property type="match status" value="1"/>
</dbReference>
<name>A0A2T5IYF3_9GAMM</name>
<dbReference type="InterPro" id="IPR018511">
    <property type="entry name" value="Hemolysin-typ_Ca-bd_CS"/>
</dbReference>